<evidence type="ECO:0000256" key="6">
    <source>
        <dbReference type="ARBA" id="ARBA00029304"/>
    </source>
</evidence>
<feature type="domain" description="Dihydroxy-acid/6-phosphogluconate dehydratase C-terminal" evidence="12">
    <location>
        <begin position="382"/>
        <end position="572"/>
    </location>
</feature>
<dbReference type="GO" id="GO:0051536">
    <property type="term" value="F:iron-sulfur cluster binding"/>
    <property type="evidence" value="ECO:0007669"/>
    <property type="project" value="UniProtKB-KW"/>
</dbReference>
<evidence type="ECO:0000256" key="5">
    <source>
        <dbReference type="ARBA" id="ARBA00023239"/>
    </source>
</evidence>
<keyword evidence="4" id="KW-0411">Iron-sulfur</keyword>
<dbReference type="SUPFAM" id="SSF143975">
    <property type="entry name" value="IlvD/EDD N-terminal domain-like"/>
    <property type="match status" value="1"/>
</dbReference>
<keyword evidence="5" id="KW-0456">Lyase</keyword>
<dbReference type="InterPro" id="IPR056740">
    <property type="entry name" value="ILV_EDD_C"/>
</dbReference>
<reference evidence="14" key="1">
    <citation type="journal article" date="2010" name="Nature">
        <title>The Amphimedon queenslandica genome and the evolution of animal complexity.</title>
        <authorList>
            <person name="Srivastava M."/>
            <person name="Simakov O."/>
            <person name="Chapman J."/>
            <person name="Fahey B."/>
            <person name="Gauthier M.E."/>
            <person name="Mitros T."/>
            <person name="Richards G.S."/>
            <person name="Conaco C."/>
            <person name="Dacre M."/>
            <person name="Hellsten U."/>
            <person name="Larroux C."/>
            <person name="Putnam N.H."/>
            <person name="Stanke M."/>
            <person name="Adamska M."/>
            <person name="Darling A."/>
            <person name="Degnan S.M."/>
            <person name="Oakley T.H."/>
            <person name="Plachetzki D.C."/>
            <person name="Zhai Y."/>
            <person name="Adamski M."/>
            <person name="Calcino A."/>
            <person name="Cummins S.F."/>
            <person name="Goodstein D.M."/>
            <person name="Harris C."/>
            <person name="Jackson D.J."/>
            <person name="Leys S.P."/>
            <person name="Shu S."/>
            <person name="Woodcroft B.J."/>
            <person name="Vervoort M."/>
            <person name="Kosik K.S."/>
            <person name="Manning G."/>
            <person name="Degnan B.M."/>
            <person name="Rokhsar D.S."/>
        </authorList>
    </citation>
    <scope>NUCLEOTIDE SEQUENCE [LARGE SCALE GENOMIC DNA]</scope>
</reference>
<dbReference type="KEGG" id="aqu:100632866"/>
<comment type="similarity">
    <text evidence="1">Belongs to the IlvD/Edd family.</text>
</comment>
<keyword evidence="3" id="KW-0408">Iron</keyword>
<dbReference type="NCBIfam" id="NF002068">
    <property type="entry name" value="PRK00911.1"/>
    <property type="match status" value="1"/>
</dbReference>
<evidence type="ECO:0000256" key="7">
    <source>
        <dbReference type="ARBA" id="ARBA00029436"/>
    </source>
</evidence>
<comment type="catalytic activity">
    <reaction evidence="6">
        <text>(2R)-2,3-dihydroxy-3-methylbutanoate = 3-methyl-2-oxobutanoate + H2O</text>
        <dbReference type="Rhea" id="RHEA:24809"/>
        <dbReference type="ChEBI" id="CHEBI:11851"/>
        <dbReference type="ChEBI" id="CHEBI:15377"/>
        <dbReference type="ChEBI" id="CHEBI:49072"/>
        <dbReference type="EC" id="4.2.1.9"/>
    </reaction>
    <physiologicalReaction direction="left-to-right" evidence="6">
        <dbReference type="Rhea" id="RHEA:24810"/>
    </physiologicalReaction>
</comment>
<reference evidence="13" key="2">
    <citation type="submission" date="2017-05" db="UniProtKB">
        <authorList>
            <consortium name="EnsemblMetazoa"/>
        </authorList>
    </citation>
    <scope>IDENTIFICATION</scope>
</reference>
<accession>A0A1X7VFP6</accession>
<dbReference type="InterPro" id="IPR000581">
    <property type="entry name" value="ILV_EDD_N"/>
</dbReference>
<evidence type="ECO:0000256" key="3">
    <source>
        <dbReference type="ARBA" id="ARBA00023004"/>
    </source>
</evidence>
<dbReference type="GO" id="GO:0009082">
    <property type="term" value="P:branched-chain amino acid biosynthetic process"/>
    <property type="evidence" value="ECO:0007669"/>
    <property type="project" value="TreeGrafter"/>
</dbReference>
<dbReference type="Gene3D" id="3.50.30.80">
    <property type="entry name" value="IlvD/EDD C-terminal domain-like"/>
    <property type="match status" value="1"/>
</dbReference>
<dbReference type="InParanoid" id="A0A1X7VFP6"/>
<dbReference type="EC" id="4.2.1.9" evidence="9"/>
<protein>
    <recommendedName>
        <fullName evidence="9">dihydroxy-acid dehydratase</fullName>
        <ecNumber evidence="9">4.2.1.9</ecNumber>
    </recommendedName>
</protein>
<dbReference type="PROSITE" id="PS00887">
    <property type="entry name" value="ILVD_EDD_2"/>
    <property type="match status" value="1"/>
</dbReference>
<dbReference type="InterPro" id="IPR042096">
    <property type="entry name" value="Dihydro-acid_dehy_C"/>
</dbReference>
<dbReference type="eggNOG" id="KOG2448">
    <property type="taxonomic scope" value="Eukaryota"/>
</dbReference>
<dbReference type="Pfam" id="PF00920">
    <property type="entry name" value="ILVD_EDD_N"/>
    <property type="match status" value="1"/>
</dbReference>
<dbReference type="Proteomes" id="UP000007879">
    <property type="component" value="Unassembled WGS sequence"/>
</dbReference>
<proteinExistence type="inferred from homology"/>
<dbReference type="PANTHER" id="PTHR21000:SF5">
    <property type="entry name" value="DIHYDROXY-ACID DEHYDRATASE, MITOCHONDRIAL"/>
    <property type="match status" value="1"/>
</dbReference>
<name>A0A1X7VFP6_AMPQE</name>
<evidence type="ECO:0000313" key="14">
    <source>
        <dbReference type="Proteomes" id="UP000007879"/>
    </source>
</evidence>
<keyword evidence="2" id="KW-0479">Metal-binding</keyword>
<comment type="catalytic activity">
    <reaction evidence="10">
        <text>(2R,3R)-2,3-dihydroxy-3-methylpentanoate = (S)-3-methyl-2-oxopentanoate + H2O</text>
        <dbReference type="Rhea" id="RHEA:27694"/>
        <dbReference type="ChEBI" id="CHEBI:15377"/>
        <dbReference type="ChEBI" id="CHEBI:35146"/>
        <dbReference type="ChEBI" id="CHEBI:49258"/>
        <dbReference type="EC" id="4.2.1.9"/>
    </reaction>
    <physiologicalReaction direction="left-to-right" evidence="10">
        <dbReference type="Rhea" id="RHEA:27695"/>
    </physiologicalReaction>
</comment>
<evidence type="ECO:0000256" key="2">
    <source>
        <dbReference type="ARBA" id="ARBA00022723"/>
    </source>
</evidence>
<evidence type="ECO:0000256" key="8">
    <source>
        <dbReference type="ARBA" id="ARBA00029437"/>
    </source>
</evidence>
<dbReference type="OrthoDB" id="1294at2759"/>
<feature type="domain" description="Dihydroxy-acid/6-phosphogluconate dehydratase N-terminal" evidence="11">
    <location>
        <begin position="44"/>
        <end position="369"/>
    </location>
</feature>
<dbReference type="EnsemblMetazoa" id="XM_003384295.3">
    <property type="protein sequence ID" value="XP_003384343.1"/>
    <property type="gene ID" value="LOC100632866"/>
</dbReference>
<dbReference type="GO" id="GO:0004160">
    <property type="term" value="F:dihydroxy-acid dehydratase activity"/>
    <property type="evidence" value="ECO:0007669"/>
    <property type="project" value="UniProtKB-EC"/>
</dbReference>
<dbReference type="PANTHER" id="PTHR21000">
    <property type="entry name" value="DIHYDROXY-ACID DEHYDRATASE DAD"/>
    <property type="match status" value="1"/>
</dbReference>
<evidence type="ECO:0000256" key="4">
    <source>
        <dbReference type="ARBA" id="ARBA00023014"/>
    </source>
</evidence>
<evidence type="ECO:0000256" key="10">
    <source>
        <dbReference type="ARBA" id="ARBA00052865"/>
    </source>
</evidence>
<evidence type="ECO:0000256" key="1">
    <source>
        <dbReference type="ARBA" id="ARBA00006486"/>
    </source>
</evidence>
<dbReference type="SUPFAM" id="SSF52016">
    <property type="entry name" value="LeuD/IlvD-like"/>
    <property type="match status" value="1"/>
</dbReference>
<organism evidence="13">
    <name type="scientific">Amphimedon queenslandica</name>
    <name type="common">Sponge</name>
    <dbReference type="NCBI Taxonomy" id="400682"/>
    <lineage>
        <taxon>Eukaryota</taxon>
        <taxon>Metazoa</taxon>
        <taxon>Porifera</taxon>
        <taxon>Demospongiae</taxon>
        <taxon>Heteroscleromorpha</taxon>
        <taxon>Haplosclerida</taxon>
        <taxon>Niphatidae</taxon>
        <taxon>Amphimedon</taxon>
    </lineage>
</organism>
<gene>
    <name evidence="13" type="primary">100632866</name>
</gene>
<comment type="pathway">
    <text evidence="7">Amino-acid biosynthesis; L-valine biosynthesis; L-valine from pyruvate: step 3/4.</text>
</comment>
<dbReference type="Pfam" id="PF24877">
    <property type="entry name" value="ILV_EDD_C"/>
    <property type="match status" value="1"/>
</dbReference>
<dbReference type="GO" id="GO:0046872">
    <property type="term" value="F:metal ion binding"/>
    <property type="evidence" value="ECO:0007669"/>
    <property type="project" value="UniProtKB-KW"/>
</dbReference>
<sequence length="575" mass="61148">MAKSLKLNSVALTGSKEDNHLWIKRTAARAHLRGAGFKDEDFTKPIITVVSPYSNALPCNNHFRVLADWIVAEVEKKGGVAFICNTPVVSDGETNGSIGMRYSLISRDWIADCVEIMHQAYFADAIISLGGCDKTVPGVVMPIARLNAVGVSLYGGTILPGKCPGRDVAWDAQTLMEAIGSYGAGIIDMEELHTIECHALPGSGSCGGMFTANTMSSAIEALGMALPGTCSSPAVSRDNVVTDEKQRQCSQVVDTVFNLLTNRLTARQIMTRKAFENAVTIMYALGGSTNGVLHLLALAHEAGVDLKIEDFNIIGDRVPLLANLKPHGKYHMSDLHDIGGLPIVQKELLTGGLLHGDCMTVTGKSLVENLAETPSLADLKQDVVRPLSNPLAQPGHHIIVMKGSLCPESALFKLSGKSFDKPFTGPCRVFDGEYKAYDAIMAGEIKPGDVLIIRYEGPKGSPGMPEMLSPGAALVGAGLGKTVALVTDGRFSGASHGIMIGHVTPEAYDGGPIALIEEGDTLTIDKSNRSININVAPDVLSERRSRWQPPAGPLPGLLGKYRRCVQSAHYGAVTC</sequence>
<keyword evidence="14" id="KW-1185">Reference proteome</keyword>
<dbReference type="STRING" id="400682.A0A1X7VFP6"/>
<dbReference type="AlphaFoldDB" id="A0A1X7VFP6"/>
<evidence type="ECO:0000256" key="9">
    <source>
        <dbReference type="ARBA" id="ARBA00029490"/>
    </source>
</evidence>
<dbReference type="EnsemblMetazoa" id="Aqu2.1.39105_001">
    <property type="protein sequence ID" value="Aqu2.1.39105_001"/>
    <property type="gene ID" value="Aqu2.1.39105"/>
</dbReference>
<comment type="pathway">
    <text evidence="8">Amino-acid biosynthesis; L-isoleucine biosynthesis; L-isoleucine from 2-oxobutanoate: step 3/4.</text>
</comment>
<dbReference type="InterPro" id="IPR020558">
    <property type="entry name" value="DiOHA_6PGluconate_deHydtase_CS"/>
</dbReference>
<evidence type="ECO:0000313" key="13">
    <source>
        <dbReference type="EnsemblMetazoa" id="Aqu2.1.39105_001"/>
    </source>
</evidence>
<evidence type="ECO:0000259" key="11">
    <source>
        <dbReference type="Pfam" id="PF00920"/>
    </source>
</evidence>
<evidence type="ECO:0000259" key="12">
    <source>
        <dbReference type="Pfam" id="PF24877"/>
    </source>
</evidence>
<dbReference type="InterPro" id="IPR050165">
    <property type="entry name" value="DHAD_IlvD/Edd"/>
</dbReference>
<dbReference type="FunFam" id="3.50.30.80:FF:000001">
    <property type="entry name" value="Dihydroxy-acid dehydratase"/>
    <property type="match status" value="1"/>
</dbReference>
<dbReference type="InterPro" id="IPR037237">
    <property type="entry name" value="IlvD/EDD_N"/>
</dbReference>